<evidence type="ECO:0000313" key="10">
    <source>
        <dbReference type="EMBL" id="EIW88591.1"/>
    </source>
</evidence>
<protein>
    <recommendedName>
        <fullName evidence="3">Curli production assembly/transport component CsgG</fullName>
    </recommendedName>
</protein>
<dbReference type="Gene3D" id="3.40.50.10610">
    <property type="entry name" value="ABC-type transport auxiliary lipoprotein component"/>
    <property type="match status" value="1"/>
</dbReference>
<organism evidence="10 11">
    <name type="scientific">Alishewanella agri BL06</name>
    <dbReference type="NCBI Taxonomy" id="1195246"/>
    <lineage>
        <taxon>Bacteria</taxon>
        <taxon>Pseudomonadati</taxon>
        <taxon>Pseudomonadota</taxon>
        <taxon>Gammaproteobacteria</taxon>
        <taxon>Alteromonadales</taxon>
        <taxon>Alteromonadaceae</taxon>
        <taxon>Alishewanella</taxon>
    </lineage>
</organism>
<dbReference type="RefSeq" id="WP_008984889.1">
    <property type="nucleotide sequence ID" value="NZ_AKKU01000017.1"/>
</dbReference>
<evidence type="ECO:0000313" key="11">
    <source>
        <dbReference type="Proteomes" id="UP000035062"/>
    </source>
</evidence>
<accession>I8U5I6</accession>
<keyword evidence="5 9" id="KW-0732">Signal</keyword>
<dbReference type="PANTHER" id="PTHR41164:SF1">
    <property type="entry name" value="CURLI PRODUCTION ASSEMBLY_TRANSPORT COMPONENT CSGG"/>
    <property type="match status" value="1"/>
</dbReference>
<keyword evidence="6" id="KW-0472">Membrane</keyword>
<dbReference type="PROSITE" id="PS51257">
    <property type="entry name" value="PROKAR_LIPOPROTEIN"/>
    <property type="match status" value="1"/>
</dbReference>
<dbReference type="AlphaFoldDB" id="I8U5I6"/>
<dbReference type="EMBL" id="AKKU01000017">
    <property type="protein sequence ID" value="EIW88591.1"/>
    <property type="molecule type" value="Genomic_DNA"/>
</dbReference>
<dbReference type="eggNOG" id="COG1462">
    <property type="taxonomic scope" value="Bacteria"/>
</dbReference>
<evidence type="ECO:0000256" key="8">
    <source>
        <dbReference type="ARBA" id="ARBA00023288"/>
    </source>
</evidence>
<keyword evidence="4" id="KW-1003">Cell membrane</keyword>
<evidence type="ECO:0000256" key="7">
    <source>
        <dbReference type="ARBA" id="ARBA00023139"/>
    </source>
</evidence>
<comment type="caution">
    <text evidence="10">The sequence shown here is derived from an EMBL/GenBank/DDBJ whole genome shotgun (WGS) entry which is preliminary data.</text>
</comment>
<keyword evidence="8" id="KW-0449">Lipoprotein</keyword>
<evidence type="ECO:0000256" key="9">
    <source>
        <dbReference type="SAM" id="SignalP"/>
    </source>
</evidence>
<dbReference type="SUPFAM" id="SSF52964">
    <property type="entry name" value="TolB, N-terminal domain"/>
    <property type="match status" value="1"/>
</dbReference>
<dbReference type="Proteomes" id="UP000035062">
    <property type="component" value="Unassembled WGS sequence"/>
</dbReference>
<evidence type="ECO:0000256" key="1">
    <source>
        <dbReference type="ARBA" id="ARBA00003989"/>
    </source>
</evidence>
<dbReference type="STRING" id="1195246.AGRI_10266"/>
<keyword evidence="11" id="KW-1185">Reference proteome</keyword>
<dbReference type="PANTHER" id="PTHR41164">
    <property type="entry name" value="CURLI PRODUCTION ASSEMBLY/TRANSPORT COMPONENT CSGG"/>
    <property type="match status" value="1"/>
</dbReference>
<name>I8U5I6_9ALTE</name>
<evidence type="ECO:0000256" key="6">
    <source>
        <dbReference type="ARBA" id="ARBA00023136"/>
    </source>
</evidence>
<evidence type="ECO:0000256" key="4">
    <source>
        <dbReference type="ARBA" id="ARBA00022475"/>
    </source>
</evidence>
<dbReference type="PATRIC" id="fig|1195246.3.peg.2031"/>
<dbReference type="GO" id="GO:0030288">
    <property type="term" value="C:outer membrane-bounded periplasmic space"/>
    <property type="evidence" value="ECO:0007669"/>
    <property type="project" value="InterPro"/>
</dbReference>
<dbReference type="InterPro" id="IPR005534">
    <property type="entry name" value="Curli_assmbl/transp-comp_CsgG"/>
</dbReference>
<comment type="function">
    <text evidence="1">May be involved in the biogenesis of curli organelles.</text>
</comment>
<comment type="similarity">
    <text evidence="2">Belongs to the CsgG family.</text>
</comment>
<reference evidence="10 11" key="1">
    <citation type="journal article" date="2012" name="J. Bacteriol.">
        <title>Genome Sequence of Pectin-Degrading Alishewanella agri, Isolated from Landfill Soil.</title>
        <authorList>
            <person name="Kim J."/>
            <person name="Jung J."/>
            <person name="Sung J.S."/>
            <person name="Chun J."/>
            <person name="Park W."/>
        </authorList>
    </citation>
    <scope>NUCLEOTIDE SEQUENCE [LARGE SCALE GENOMIC DNA]</scope>
    <source>
        <strain evidence="10 11">BL06</strain>
    </source>
</reference>
<gene>
    <name evidence="10" type="ORF">AGRI_10266</name>
</gene>
<evidence type="ECO:0000256" key="2">
    <source>
        <dbReference type="ARBA" id="ARBA00008899"/>
    </source>
</evidence>
<feature type="chain" id="PRO_5003714651" description="Curli production assembly/transport component CsgG" evidence="9">
    <location>
        <begin position="22"/>
        <end position="315"/>
    </location>
</feature>
<evidence type="ECO:0000256" key="5">
    <source>
        <dbReference type="ARBA" id="ARBA00022729"/>
    </source>
</evidence>
<dbReference type="Pfam" id="PF03783">
    <property type="entry name" value="CsgG"/>
    <property type="match status" value="1"/>
</dbReference>
<keyword evidence="7" id="KW-0564">Palmitate</keyword>
<proteinExistence type="inferred from homology"/>
<feature type="signal peptide" evidence="9">
    <location>
        <begin position="1"/>
        <end position="21"/>
    </location>
</feature>
<evidence type="ECO:0000256" key="3">
    <source>
        <dbReference type="ARBA" id="ARBA00014028"/>
    </source>
</evidence>
<sequence length="315" mass="33706">MKKLVLPLALVSLAACTSATREVVNKPVTSQPAVSATLTQPQEKSLKRVVAIARFSDETKRGNAFLVDNNADRLGKQASDILAARLTETQKFIMLERADLDKVLREQSFSGAEVKSIGSDYLIVGSVSEFGRSTNSEVGVFSRNKIQTATATVNVRLINTRTGQVVYSEEATGEARVEANTVLGVGERAAYDTAINDRALSAAISKLVSNITENLLDAPWQAYLVSKQGNNFLMTGGKSQGIQLNDTFAVATQGEQVRNPQTGLFITLPGNDVAVLRVVGFVGEGDNELSVCQLVSGSLDGTDLQQLVVKEQGKV</sequence>